<keyword evidence="3 6" id="KW-0812">Transmembrane</keyword>
<dbReference type="Pfam" id="PF04138">
    <property type="entry name" value="GtrA_DPMS_TM"/>
    <property type="match status" value="1"/>
</dbReference>
<accession>A0A2R4CFN3</accession>
<dbReference type="PANTHER" id="PTHR38459:SF1">
    <property type="entry name" value="PROPHAGE BACTOPRENOL-LINKED GLUCOSE TRANSLOCASE HOMOLOG"/>
    <property type="match status" value="1"/>
</dbReference>
<keyword evidence="5 6" id="KW-0472">Membrane</keyword>
<comment type="subcellular location">
    <subcellularLocation>
        <location evidence="1">Membrane</location>
        <topology evidence="1">Multi-pass membrane protein</topology>
    </subcellularLocation>
</comment>
<dbReference type="GO" id="GO:0000271">
    <property type="term" value="P:polysaccharide biosynthetic process"/>
    <property type="evidence" value="ECO:0007669"/>
    <property type="project" value="InterPro"/>
</dbReference>
<dbReference type="EMBL" id="CP028324">
    <property type="protein sequence ID" value="AVR98406.1"/>
    <property type="molecule type" value="Genomic_DNA"/>
</dbReference>
<evidence type="ECO:0000256" key="1">
    <source>
        <dbReference type="ARBA" id="ARBA00004141"/>
    </source>
</evidence>
<evidence type="ECO:0000256" key="6">
    <source>
        <dbReference type="SAM" id="Phobius"/>
    </source>
</evidence>
<feature type="domain" description="GtrA/DPMS transmembrane" evidence="7">
    <location>
        <begin position="19"/>
        <end position="130"/>
    </location>
</feature>
<evidence type="ECO:0000256" key="4">
    <source>
        <dbReference type="ARBA" id="ARBA00022989"/>
    </source>
</evidence>
<evidence type="ECO:0000256" key="2">
    <source>
        <dbReference type="ARBA" id="ARBA00009399"/>
    </source>
</evidence>
<keyword evidence="9" id="KW-1185">Reference proteome</keyword>
<dbReference type="PANTHER" id="PTHR38459">
    <property type="entry name" value="PROPHAGE BACTOPRENOL-LINKED GLUCOSE TRANSLOCASE HOMOLOG"/>
    <property type="match status" value="1"/>
</dbReference>
<dbReference type="KEGG" id="masz:C9I28_24270"/>
<dbReference type="AlphaFoldDB" id="A0A2R4CFN3"/>
<proteinExistence type="inferred from homology"/>
<sequence>MSALAIKRQLAQHRALLVFALIGVLNTLLHSAAVVGLVERLHAHPVAANVAGFALANTFSYFANCRLAFRQSPSWNRYRKFLAVSLVSLVLTVLLSALAEALHWHYLAGLGMVLVCGPVLSFILHKTVTFRASA</sequence>
<dbReference type="GO" id="GO:0005886">
    <property type="term" value="C:plasma membrane"/>
    <property type="evidence" value="ECO:0007669"/>
    <property type="project" value="TreeGrafter"/>
</dbReference>
<evidence type="ECO:0000259" key="7">
    <source>
        <dbReference type="Pfam" id="PF04138"/>
    </source>
</evidence>
<evidence type="ECO:0000256" key="5">
    <source>
        <dbReference type="ARBA" id="ARBA00023136"/>
    </source>
</evidence>
<feature type="transmembrane region" description="Helical" evidence="6">
    <location>
        <begin position="16"/>
        <end position="38"/>
    </location>
</feature>
<dbReference type="RefSeq" id="WP_107143742.1">
    <property type="nucleotide sequence ID" value="NZ_CP028324.1"/>
</dbReference>
<name>A0A2R4CFN3_9BURK</name>
<dbReference type="Proteomes" id="UP000240505">
    <property type="component" value="Chromosome"/>
</dbReference>
<organism evidence="8 9">
    <name type="scientific">Pseudoduganella armeniaca</name>
    <dbReference type="NCBI Taxonomy" id="2072590"/>
    <lineage>
        <taxon>Bacteria</taxon>
        <taxon>Pseudomonadati</taxon>
        <taxon>Pseudomonadota</taxon>
        <taxon>Betaproteobacteria</taxon>
        <taxon>Burkholderiales</taxon>
        <taxon>Oxalobacteraceae</taxon>
        <taxon>Telluria group</taxon>
        <taxon>Pseudoduganella</taxon>
    </lineage>
</organism>
<evidence type="ECO:0000313" key="9">
    <source>
        <dbReference type="Proteomes" id="UP000240505"/>
    </source>
</evidence>
<dbReference type="InterPro" id="IPR007267">
    <property type="entry name" value="GtrA_DPMS_TM"/>
</dbReference>
<reference evidence="8 9" key="1">
    <citation type="submission" date="2018-03" db="EMBL/GenBank/DDBJ databases">
        <title>Massilia armeniaca sp. nov., isolated from desert soil.</title>
        <authorList>
            <person name="Huang H."/>
            <person name="Ren M."/>
        </authorList>
    </citation>
    <scope>NUCLEOTIDE SEQUENCE [LARGE SCALE GENOMIC DNA]</scope>
    <source>
        <strain evidence="8 9">ZMN-3</strain>
    </source>
</reference>
<dbReference type="InterPro" id="IPR051401">
    <property type="entry name" value="GtrA_CellWall_Glycosyl"/>
</dbReference>
<dbReference type="OrthoDB" id="8547619at2"/>
<keyword evidence="4 6" id="KW-1133">Transmembrane helix</keyword>
<gene>
    <name evidence="8" type="ORF">C9I28_24270</name>
</gene>
<comment type="similarity">
    <text evidence="2">Belongs to the GtrA family.</text>
</comment>
<evidence type="ECO:0000313" key="8">
    <source>
        <dbReference type="EMBL" id="AVR98406.1"/>
    </source>
</evidence>
<evidence type="ECO:0000256" key="3">
    <source>
        <dbReference type="ARBA" id="ARBA00022692"/>
    </source>
</evidence>
<feature type="transmembrane region" description="Helical" evidence="6">
    <location>
        <begin position="81"/>
        <end position="98"/>
    </location>
</feature>
<feature type="transmembrane region" description="Helical" evidence="6">
    <location>
        <begin position="104"/>
        <end position="124"/>
    </location>
</feature>
<protein>
    <submittedName>
        <fullName evidence="8">GtrA family protein</fullName>
    </submittedName>
</protein>
<feature type="transmembrane region" description="Helical" evidence="6">
    <location>
        <begin position="50"/>
        <end position="69"/>
    </location>
</feature>